<dbReference type="Pfam" id="PF00375">
    <property type="entry name" value="SDF"/>
    <property type="match status" value="1"/>
</dbReference>
<reference evidence="7 8" key="1">
    <citation type="submission" date="2013-06" db="EMBL/GenBank/DDBJ databases">
        <title>The Genome Sequence of Acinetobacter sp. NIPH 2036.</title>
        <authorList>
            <consortium name="The Broad Institute Genome Sequencing Platform"/>
            <consortium name="The Broad Institute Genome Sequencing Center for Infectious Disease"/>
            <person name="Cerqueira G."/>
            <person name="Feldgarden M."/>
            <person name="Courvalin P."/>
            <person name="Perichon B."/>
            <person name="Grillot-Courvalin C."/>
            <person name="Clermont D."/>
            <person name="Rocha E."/>
            <person name="Yoon E.-J."/>
            <person name="Nemec A."/>
            <person name="Young S.K."/>
            <person name="Zeng Q."/>
            <person name="Gargeya S."/>
            <person name="Fitzgerald M."/>
            <person name="Abouelleil A."/>
            <person name="Alvarado L."/>
            <person name="Berlin A.M."/>
            <person name="Chapman S.B."/>
            <person name="Dewar J."/>
            <person name="Goldberg J."/>
            <person name="Griggs A."/>
            <person name="Gujja S."/>
            <person name="Hansen M."/>
            <person name="Howarth C."/>
            <person name="Imamovic A."/>
            <person name="Larimer J."/>
            <person name="McCowan C."/>
            <person name="Murphy C."/>
            <person name="Pearson M."/>
            <person name="Priest M."/>
            <person name="Roberts A."/>
            <person name="Saif S."/>
            <person name="Shea T."/>
            <person name="Sykes S."/>
            <person name="Wortman J."/>
            <person name="Nusbaum C."/>
            <person name="Birren B."/>
        </authorList>
    </citation>
    <scope>NUCLEOTIDE SEQUENCE [LARGE SCALE GENOMIC DNA]</scope>
    <source>
        <strain evidence="7 8">NIPH 2036</strain>
    </source>
</reference>
<name>S3U119_9GAMM</name>
<dbReference type="GeneID" id="45419220"/>
<feature type="transmembrane region" description="Helical" evidence="6">
    <location>
        <begin position="333"/>
        <end position="350"/>
    </location>
</feature>
<evidence type="ECO:0000256" key="4">
    <source>
        <dbReference type="ARBA" id="ARBA00022989"/>
    </source>
</evidence>
<dbReference type="EMBL" id="ATGK01000004">
    <property type="protein sequence ID" value="EPG41590.1"/>
    <property type="molecule type" value="Genomic_DNA"/>
</dbReference>
<keyword evidence="5 6" id="KW-0472">Membrane</keyword>
<keyword evidence="4 6" id="KW-1133">Transmembrane helix</keyword>
<dbReference type="GO" id="GO:0015293">
    <property type="term" value="F:symporter activity"/>
    <property type="evidence" value="ECO:0007669"/>
    <property type="project" value="InterPro"/>
</dbReference>
<feature type="transmembrane region" description="Helical" evidence="6">
    <location>
        <begin position="224"/>
        <end position="247"/>
    </location>
</feature>
<feature type="transmembrane region" description="Helical" evidence="6">
    <location>
        <begin position="76"/>
        <end position="102"/>
    </location>
</feature>
<evidence type="ECO:0000313" key="8">
    <source>
        <dbReference type="Proteomes" id="UP000014559"/>
    </source>
</evidence>
<dbReference type="AlphaFoldDB" id="S3U119"/>
<evidence type="ECO:0008006" key="9">
    <source>
        <dbReference type="Google" id="ProtNLM"/>
    </source>
</evidence>
<dbReference type="InterPro" id="IPR050746">
    <property type="entry name" value="DAACS"/>
</dbReference>
<dbReference type="PATRIC" id="fig|1217696.3.peg.452"/>
<comment type="subcellular location">
    <subcellularLocation>
        <location evidence="1">Membrane</location>
        <topology evidence="1">Multi-pass membrane protein</topology>
    </subcellularLocation>
</comment>
<evidence type="ECO:0000256" key="1">
    <source>
        <dbReference type="ARBA" id="ARBA00004141"/>
    </source>
</evidence>
<dbReference type="GO" id="GO:0016020">
    <property type="term" value="C:membrane"/>
    <property type="evidence" value="ECO:0007669"/>
    <property type="project" value="UniProtKB-SubCell"/>
</dbReference>
<evidence type="ECO:0000313" key="7">
    <source>
        <dbReference type="EMBL" id="EPG41590.1"/>
    </source>
</evidence>
<feature type="transmembrane region" description="Helical" evidence="6">
    <location>
        <begin position="190"/>
        <end position="212"/>
    </location>
</feature>
<dbReference type="PANTHER" id="PTHR11958">
    <property type="entry name" value="SODIUM/DICARBOXYLATE SYMPORTER-RELATED"/>
    <property type="match status" value="1"/>
</dbReference>
<keyword evidence="2" id="KW-0813">Transport</keyword>
<keyword evidence="3 6" id="KW-0812">Transmembrane</keyword>
<feature type="transmembrane region" description="Helical" evidence="6">
    <location>
        <begin position="7"/>
        <end position="25"/>
    </location>
</feature>
<dbReference type="PANTHER" id="PTHR11958:SF63">
    <property type="entry name" value="AMINO ACID TRANSPORTER"/>
    <property type="match status" value="1"/>
</dbReference>
<dbReference type="SUPFAM" id="SSF118215">
    <property type="entry name" value="Proton glutamate symport protein"/>
    <property type="match status" value="1"/>
</dbReference>
<dbReference type="Gene3D" id="1.10.3860.10">
    <property type="entry name" value="Sodium:dicarboxylate symporter"/>
    <property type="match status" value="1"/>
</dbReference>
<dbReference type="HOGENOM" id="CLU_019375_7_1_6"/>
<feature type="transmembrane region" description="Helical" evidence="6">
    <location>
        <begin position="152"/>
        <end position="169"/>
    </location>
</feature>
<feature type="transmembrane region" description="Helical" evidence="6">
    <location>
        <begin position="37"/>
        <end position="64"/>
    </location>
</feature>
<dbReference type="RefSeq" id="WP_016651514.1">
    <property type="nucleotide sequence ID" value="NZ_KE340378.1"/>
</dbReference>
<gene>
    <name evidence="7" type="ORF">F907_00462</name>
</gene>
<protein>
    <recommendedName>
        <fullName evidence="9">Dicarboxylate/amino acid:cation symporter</fullName>
    </recommendedName>
</protein>
<dbReference type="InterPro" id="IPR036458">
    <property type="entry name" value="Na:dicarbo_symporter_sf"/>
</dbReference>
<evidence type="ECO:0000256" key="3">
    <source>
        <dbReference type="ARBA" id="ARBA00022692"/>
    </source>
</evidence>
<comment type="caution">
    <text evidence="7">The sequence shown here is derived from an EMBL/GenBank/DDBJ whole genome shotgun (WGS) entry which is preliminary data.</text>
</comment>
<proteinExistence type="predicted"/>
<organism evidence="7 8">
    <name type="scientific">Acinetobacter colistiniresistens</name>
    <dbReference type="NCBI Taxonomy" id="280145"/>
    <lineage>
        <taxon>Bacteria</taxon>
        <taxon>Pseudomonadati</taxon>
        <taxon>Pseudomonadota</taxon>
        <taxon>Gammaproteobacteria</taxon>
        <taxon>Moraxellales</taxon>
        <taxon>Moraxellaceae</taxon>
        <taxon>Acinetobacter</taxon>
    </lineage>
</organism>
<evidence type="ECO:0000256" key="5">
    <source>
        <dbReference type="ARBA" id="ARBA00023136"/>
    </source>
</evidence>
<evidence type="ECO:0000256" key="6">
    <source>
        <dbReference type="SAM" id="Phobius"/>
    </source>
</evidence>
<dbReference type="PRINTS" id="PR00173">
    <property type="entry name" value="EDTRNSPORT"/>
</dbReference>
<accession>S3U119</accession>
<dbReference type="Proteomes" id="UP000014559">
    <property type="component" value="Unassembled WGS sequence"/>
</dbReference>
<dbReference type="InterPro" id="IPR001991">
    <property type="entry name" value="Na-dicarboxylate_symporter"/>
</dbReference>
<evidence type="ECO:0000256" key="2">
    <source>
        <dbReference type="ARBA" id="ARBA00022448"/>
    </source>
</evidence>
<sequence length="413" mass="44066">MNLNTQILIAAILGVAFGFLLLAYPQTTFVDHSLYGLGILSSIFIGLLKMLLVPLIFSSIVVGVSNLQAGGQFGRVWKITALSCFTTTTLALILGISCAHLFEVGKGVDIQLFQAAMDSHQTPDTLTPSSFFTTFIQNTLINPFKAFSDGNVLAVVVFALFVGVALVKGGERFVLVRNISQQFFDIMMMLVGWVMKLAPIGIFALLAKLIATEDLSVLSRLVEFAAVVTGTTIFHGVVVLPVLLWIFGRMNPLTFFRGARAALVTAFATSSSSATMPLSMKYAQENLGVRPQTAGFVIPLGTQLNMDGTALYEAAAALFIANLMGLDLSLTQQLIVCLTAMIASLGAPGIPSAGMVTMIMVLQSVGLPAEAIAILLPIDRVLDTVRTVVNVQGDMMISVVVDRYAKKAEAESS</sequence>